<dbReference type="Proteomes" id="UP000799640">
    <property type="component" value="Unassembled WGS sequence"/>
</dbReference>
<keyword evidence="2" id="KW-1133">Transmembrane helix</keyword>
<protein>
    <submittedName>
        <fullName evidence="3">Uncharacterized protein</fullName>
    </submittedName>
</protein>
<dbReference type="EMBL" id="ML996704">
    <property type="protein sequence ID" value="KAF2397081.1"/>
    <property type="molecule type" value="Genomic_DNA"/>
</dbReference>
<gene>
    <name evidence="3" type="ORF">EJ06DRAFT_533271</name>
</gene>
<keyword evidence="2" id="KW-0472">Membrane</keyword>
<organism evidence="3 4">
    <name type="scientific">Trichodelitschia bisporula</name>
    <dbReference type="NCBI Taxonomy" id="703511"/>
    <lineage>
        <taxon>Eukaryota</taxon>
        <taxon>Fungi</taxon>
        <taxon>Dikarya</taxon>
        <taxon>Ascomycota</taxon>
        <taxon>Pezizomycotina</taxon>
        <taxon>Dothideomycetes</taxon>
        <taxon>Dothideomycetes incertae sedis</taxon>
        <taxon>Phaeotrichales</taxon>
        <taxon>Phaeotrichaceae</taxon>
        <taxon>Trichodelitschia</taxon>
    </lineage>
</organism>
<feature type="transmembrane region" description="Helical" evidence="2">
    <location>
        <begin position="12"/>
        <end position="31"/>
    </location>
</feature>
<evidence type="ECO:0000313" key="4">
    <source>
        <dbReference type="Proteomes" id="UP000799640"/>
    </source>
</evidence>
<feature type="compositionally biased region" description="Basic and acidic residues" evidence="1">
    <location>
        <begin position="148"/>
        <end position="174"/>
    </location>
</feature>
<dbReference type="OrthoDB" id="5427070at2759"/>
<accession>A0A6G1HMF0</accession>
<keyword evidence="2" id="KW-0812">Transmembrane</keyword>
<feature type="region of interest" description="Disordered" evidence="1">
    <location>
        <begin position="96"/>
        <end position="174"/>
    </location>
</feature>
<evidence type="ECO:0000256" key="1">
    <source>
        <dbReference type="SAM" id="MobiDB-lite"/>
    </source>
</evidence>
<evidence type="ECO:0000313" key="3">
    <source>
        <dbReference type="EMBL" id="KAF2397081.1"/>
    </source>
</evidence>
<reference evidence="3" key="1">
    <citation type="journal article" date="2020" name="Stud. Mycol.">
        <title>101 Dothideomycetes genomes: a test case for predicting lifestyles and emergence of pathogens.</title>
        <authorList>
            <person name="Haridas S."/>
            <person name="Albert R."/>
            <person name="Binder M."/>
            <person name="Bloem J."/>
            <person name="Labutti K."/>
            <person name="Salamov A."/>
            <person name="Andreopoulos B."/>
            <person name="Baker S."/>
            <person name="Barry K."/>
            <person name="Bills G."/>
            <person name="Bluhm B."/>
            <person name="Cannon C."/>
            <person name="Castanera R."/>
            <person name="Culley D."/>
            <person name="Daum C."/>
            <person name="Ezra D."/>
            <person name="Gonzalez J."/>
            <person name="Henrissat B."/>
            <person name="Kuo A."/>
            <person name="Liang C."/>
            <person name="Lipzen A."/>
            <person name="Lutzoni F."/>
            <person name="Magnuson J."/>
            <person name="Mondo S."/>
            <person name="Nolan M."/>
            <person name="Ohm R."/>
            <person name="Pangilinan J."/>
            <person name="Park H.-J."/>
            <person name="Ramirez L."/>
            <person name="Alfaro M."/>
            <person name="Sun H."/>
            <person name="Tritt A."/>
            <person name="Yoshinaga Y."/>
            <person name="Zwiers L.-H."/>
            <person name="Turgeon B."/>
            <person name="Goodwin S."/>
            <person name="Spatafora J."/>
            <person name="Crous P."/>
            <person name="Grigoriev I."/>
        </authorList>
    </citation>
    <scope>NUCLEOTIDE SEQUENCE</scope>
    <source>
        <strain evidence="3">CBS 262.69</strain>
    </source>
</reference>
<sequence>MSTPALLKSVLPPLFLALLLYLATAVLLPLYRRHRARYSQYLPVSTPGSGPFTNPLAAFGPPSYRESTSFTTRLTAPLILLLPASWAERWERRRRVETAEEEMGPPAGRTESEMGASDTDFDSELEDLVVPGRRDALSLDARPASAGRRREEVRRLSRELEEGFRDDSESEDGR</sequence>
<proteinExistence type="predicted"/>
<dbReference type="AlphaFoldDB" id="A0A6G1HMF0"/>
<keyword evidence="4" id="KW-1185">Reference proteome</keyword>
<evidence type="ECO:0000256" key="2">
    <source>
        <dbReference type="SAM" id="Phobius"/>
    </source>
</evidence>
<name>A0A6G1HMF0_9PEZI</name>